<gene>
    <name evidence="8" type="primary">modE</name>
    <name evidence="8" type="ORF">LHGZ1_2527</name>
</gene>
<evidence type="ECO:0000256" key="3">
    <source>
        <dbReference type="ARBA" id="ARBA00022505"/>
    </source>
</evidence>
<evidence type="ECO:0000259" key="7">
    <source>
        <dbReference type="PROSITE" id="PS51866"/>
    </source>
</evidence>
<dbReference type="RefSeq" id="WP_088861255.1">
    <property type="nucleotide sequence ID" value="NZ_CP022115.1"/>
</dbReference>
<dbReference type="GO" id="GO:0015689">
    <property type="term" value="P:molybdate ion transport"/>
    <property type="evidence" value="ECO:0007669"/>
    <property type="project" value="UniProtKB-UniRule"/>
</dbReference>
<dbReference type="NCBIfam" id="TIGR00637">
    <property type="entry name" value="ModE_repress"/>
    <property type="match status" value="1"/>
</dbReference>
<dbReference type="PIRSF" id="PIRSF005763">
    <property type="entry name" value="Txn_reg_ModE"/>
    <property type="match status" value="1"/>
</dbReference>
<dbReference type="InterPro" id="IPR004606">
    <property type="entry name" value="Mop_domain"/>
</dbReference>
<evidence type="ECO:0000256" key="1">
    <source>
        <dbReference type="ARBA" id="ARBA00008110"/>
    </source>
</evidence>
<comment type="similarity">
    <text evidence="1 5">Belongs to the ModE family.</text>
</comment>
<sequence>MNTPDLHGELILSHGSRKLADARQMRLLAAIDTTGSITRAAREAGISYKSAWDTLDAMNHLSPTPLVARATGGKGGGGTRLTQAGRDLLAVYHAIEAEQQRLLATLAPHVDDAAATLNLLSRLRTMRTSARNQFLGRISAIHTGAVNDEITLTLPGGQNIVAIVTADSRQTLGLETGGEAVALIKASSVLIACSDGLALSARNQLCGQIADIRSGAVNDEIILELAGGTRLVAVITCESTRRLGLATGMTVTAAFKASHVILAVPA</sequence>
<dbReference type="EMBL" id="CP022115">
    <property type="protein sequence ID" value="ASJ25358.1"/>
    <property type="molecule type" value="Genomic_DNA"/>
</dbReference>
<evidence type="ECO:0000256" key="4">
    <source>
        <dbReference type="ARBA" id="ARBA00022737"/>
    </source>
</evidence>
<dbReference type="NCBIfam" id="TIGR00638">
    <property type="entry name" value="Mop"/>
    <property type="match status" value="2"/>
</dbReference>
<keyword evidence="3 5" id="KW-0500">Molybdenum</keyword>
<dbReference type="InterPro" id="IPR051815">
    <property type="entry name" value="Molybdate_resp_trans_reg"/>
</dbReference>
<dbReference type="PANTHER" id="PTHR30432">
    <property type="entry name" value="TRANSCRIPTIONAL REGULATOR MODE"/>
    <property type="match status" value="1"/>
</dbReference>
<dbReference type="PANTHER" id="PTHR30432:SF1">
    <property type="entry name" value="DNA-BINDING TRANSCRIPTIONAL DUAL REGULATOR MODE"/>
    <property type="match status" value="1"/>
</dbReference>
<dbReference type="Proteomes" id="UP000197424">
    <property type="component" value="Chromosome"/>
</dbReference>
<dbReference type="SUPFAM" id="SSF50331">
    <property type="entry name" value="MOP-like"/>
    <property type="match status" value="2"/>
</dbReference>
<dbReference type="AlphaFoldDB" id="A0A248LKU0"/>
<dbReference type="InterPro" id="IPR008995">
    <property type="entry name" value="Mo/tungstate-bd_C_term_dom"/>
</dbReference>
<evidence type="ECO:0000313" key="9">
    <source>
        <dbReference type="Proteomes" id="UP000197424"/>
    </source>
</evidence>
<protein>
    <submittedName>
        <fullName evidence="8">ModE</fullName>
    </submittedName>
</protein>
<dbReference type="InterPro" id="IPR003725">
    <property type="entry name" value="ModE-bd_N"/>
</dbReference>
<reference evidence="9" key="1">
    <citation type="submission" date="2017-06" db="EMBL/GenBank/DDBJ databases">
        <title>Whole genome sequence of Laribacter hongkongensis LHGZ1.</title>
        <authorList>
            <person name="Chen D."/>
            <person name="Wu H."/>
            <person name="Chen J."/>
        </authorList>
    </citation>
    <scope>NUCLEOTIDE SEQUENCE [LARGE SCALE GENOMIC DNA]</scope>
    <source>
        <strain evidence="9">LHGZ1</strain>
    </source>
</reference>
<evidence type="ECO:0000256" key="2">
    <source>
        <dbReference type="ARBA" id="ARBA00022448"/>
    </source>
</evidence>
<organism evidence="8 9">
    <name type="scientific">Laribacter hongkongensis</name>
    <dbReference type="NCBI Taxonomy" id="168471"/>
    <lineage>
        <taxon>Bacteria</taxon>
        <taxon>Pseudomonadati</taxon>
        <taxon>Pseudomonadota</taxon>
        <taxon>Betaproteobacteria</taxon>
        <taxon>Neisseriales</taxon>
        <taxon>Aquaspirillaceae</taxon>
        <taxon>Laribacter</taxon>
    </lineage>
</organism>
<dbReference type="PROSITE" id="PS51866">
    <property type="entry name" value="MOP"/>
    <property type="match status" value="2"/>
</dbReference>
<feature type="domain" description="Mop" evidence="7">
    <location>
        <begin position="198"/>
        <end position="264"/>
    </location>
</feature>
<name>A0A248LKU0_9NEIS</name>
<dbReference type="InterPro" id="IPR036388">
    <property type="entry name" value="WH-like_DNA-bd_sf"/>
</dbReference>
<evidence type="ECO:0000256" key="5">
    <source>
        <dbReference type="PIRNR" id="PIRNR005763"/>
    </source>
</evidence>
<dbReference type="Gene3D" id="1.10.10.10">
    <property type="entry name" value="Winged helix-like DNA-binding domain superfamily/Winged helix DNA-binding domain"/>
    <property type="match status" value="1"/>
</dbReference>
<feature type="region of interest" description="Required for dimer formation and molybdate binding" evidence="6">
    <location>
        <begin position="128"/>
        <end position="136"/>
    </location>
</feature>
<accession>A0A248LKU0</accession>
<dbReference type="GO" id="GO:0030151">
    <property type="term" value="F:molybdenum ion binding"/>
    <property type="evidence" value="ECO:0007669"/>
    <property type="project" value="UniProtKB-UniRule"/>
</dbReference>
<evidence type="ECO:0000313" key="8">
    <source>
        <dbReference type="EMBL" id="ASJ25358.1"/>
    </source>
</evidence>
<dbReference type="OrthoDB" id="9800709at2"/>
<dbReference type="Gene3D" id="2.40.50.100">
    <property type="match status" value="2"/>
</dbReference>
<dbReference type="Pfam" id="PF03459">
    <property type="entry name" value="TOBE"/>
    <property type="match status" value="2"/>
</dbReference>
<feature type="domain" description="Mop" evidence="7">
    <location>
        <begin position="127"/>
        <end position="193"/>
    </location>
</feature>
<keyword evidence="2 5" id="KW-0813">Transport</keyword>
<dbReference type="Pfam" id="PF00126">
    <property type="entry name" value="HTH_1"/>
    <property type="match status" value="1"/>
</dbReference>
<dbReference type="InterPro" id="IPR016462">
    <property type="entry name" value="ModE"/>
</dbReference>
<evidence type="ECO:0000256" key="6">
    <source>
        <dbReference type="PIRSR" id="PIRSR005763-1"/>
    </source>
</evidence>
<dbReference type="InterPro" id="IPR000847">
    <property type="entry name" value="LysR_HTH_N"/>
</dbReference>
<dbReference type="InterPro" id="IPR005116">
    <property type="entry name" value="Transp-assoc_OB_typ1"/>
</dbReference>
<dbReference type="InterPro" id="IPR036390">
    <property type="entry name" value="WH_DNA-bd_sf"/>
</dbReference>
<keyword evidence="4" id="KW-0677">Repeat</keyword>
<dbReference type="GO" id="GO:0003700">
    <property type="term" value="F:DNA-binding transcription factor activity"/>
    <property type="evidence" value="ECO:0007669"/>
    <property type="project" value="InterPro"/>
</dbReference>
<proteinExistence type="inferred from homology"/>
<dbReference type="SUPFAM" id="SSF46785">
    <property type="entry name" value="Winged helix' DNA-binding domain"/>
    <property type="match status" value="1"/>
</dbReference>